<reference evidence="3" key="1">
    <citation type="submission" date="2021-07" db="EMBL/GenBank/DDBJ databases">
        <title>Genome Resource of American Ginseng Black Spot Pathogen Alternaria panax.</title>
        <authorList>
            <person name="Qiu C."/>
            <person name="Wang W."/>
            <person name="Liu Z."/>
        </authorList>
    </citation>
    <scope>NUCLEOTIDE SEQUENCE</scope>
    <source>
        <strain evidence="3">BNCC115425</strain>
    </source>
</reference>
<evidence type="ECO:0000313" key="4">
    <source>
        <dbReference type="Proteomes" id="UP001199106"/>
    </source>
</evidence>
<evidence type="ECO:0000313" key="3">
    <source>
        <dbReference type="EMBL" id="KAG9195531.1"/>
    </source>
</evidence>
<feature type="chain" id="PRO_5042112319" evidence="2">
    <location>
        <begin position="20"/>
        <end position="191"/>
    </location>
</feature>
<feature type="compositionally biased region" description="Low complexity" evidence="1">
    <location>
        <begin position="147"/>
        <end position="160"/>
    </location>
</feature>
<feature type="region of interest" description="Disordered" evidence="1">
    <location>
        <begin position="115"/>
        <end position="164"/>
    </location>
</feature>
<name>A0AAD4NTU6_9PLEO</name>
<dbReference type="Proteomes" id="UP001199106">
    <property type="component" value="Unassembled WGS sequence"/>
</dbReference>
<proteinExistence type="predicted"/>
<dbReference type="EMBL" id="JAANER010000001">
    <property type="protein sequence ID" value="KAG9195531.1"/>
    <property type="molecule type" value="Genomic_DNA"/>
</dbReference>
<sequence length="191" mass="19039">MLAAISIPTLLLLASVAAAQDETPSVATSPFVSPTPESEAIFTIQTSADVDPWSCYMNCVQPPCPPCTGSMVSVPPVTEETESVGSVGPVPMPSATDVSIPPVTDSVVTTPVPLPSPIDVSIPPQESSGVMSIPAGETPLSTGSLDTPATTPSSSATGSSLPEQTTNAAAPLALGHDLPIVIAIAGALALL</sequence>
<dbReference type="AlphaFoldDB" id="A0AAD4NTU6"/>
<protein>
    <submittedName>
        <fullName evidence="3">Uncharacterized protein</fullName>
    </submittedName>
</protein>
<accession>A0AAD4NTU6</accession>
<keyword evidence="2" id="KW-0732">Signal</keyword>
<gene>
    <name evidence="3" type="ORF">G6011_00652</name>
</gene>
<comment type="caution">
    <text evidence="3">The sequence shown here is derived from an EMBL/GenBank/DDBJ whole genome shotgun (WGS) entry which is preliminary data.</text>
</comment>
<keyword evidence="4" id="KW-1185">Reference proteome</keyword>
<evidence type="ECO:0000256" key="2">
    <source>
        <dbReference type="SAM" id="SignalP"/>
    </source>
</evidence>
<evidence type="ECO:0000256" key="1">
    <source>
        <dbReference type="SAM" id="MobiDB-lite"/>
    </source>
</evidence>
<feature type="signal peptide" evidence="2">
    <location>
        <begin position="1"/>
        <end position="19"/>
    </location>
</feature>
<organism evidence="3 4">
    <name type="scientific">Alternaria panax</name>
    <dbReference type="NCBI Taxonomy" id="48097"/>
    <lineage>
        <taxon>Eukaryota</taxon>
        <taxon>Fungi</taxon>
        <taxon>Dikarya</taxon>
        <taxon>Ascomycota</taxon>
        <taxon>Pezizomycotina</taxon>
        <taxon>Dothideomycetes</taxon>
        <taxon>Pleosporomycetidae</taxon>
        <taxon>Pleosporales</taxon>
        <taxon>Pleosporineae</taxon>
        <taxon>Pleosporaceae</taxon>
        <taxon>Alternaria</taxon>
        <taxon>Alternaria sect. Panax</taxon>
    </lineage>
</organism>